<feature type="compositionally biased region" description="Basic and acidic residues" evidence="1">
    <location>
        <begin position="627"/>
        <end position="647"/>
    </location>
</feature>
<feature type="compositionally biased region" description="Polar residues" evidence="1">
    <location>
        <begin position="554"/>
        <end position="567"/>
    </location>
</feature>
<feature type="region of interest" description="Disordered" evidence="1">
    <location>
        <begin position="492"/>
        <end position="529"/>
    </location>
</feature>
<proteinExistence type="predicted"/>
<evidence type="ECO:0000256" key="1">
    <source>
        <dbReference type="SAM" id="MobiDB-lite"/>
    </source>
</evidence>
<feature type="region of interest" description="Disordered" evidence="1">
    <location>
        <begin position="458"/>
        <end position="478"/>
    </location>
</feature>
<feature type="region of interest" description="Disordered" evidence="1">
    <location>
        <begin position="204"/>
        <end position="298"/>
    </location>
</feature>
<dbReference type="Proteomes" id="UP001521785">
    <property type="component" value="Unassembled WGS sequence"/>
</dbReference>
<name>A0ABR3S1P9_9PLEO</name>
<dbReference type="EMBL" id="JAKJXO020000002">
    <property type="protein sequence ID" value="KAL1610552.1"/>
    <property type="molecule type" value="Genomic_DNA"/>
</dbReference>
<accession>A0ABR3S1P9</accession>
<feature type="region of interest" description="Disordered" evidence="1">
    <location>
        <begin position="541"/>
        <end position="702"/>
    </location>
</feature>
<sequence length="779" mass="87675">MMESMISGRYYRMCKYRMLKKIEALRIEQHKAQAKCNILAQLHQAATATRDLRAFGDVLNTRFLAELVEARAALEIEKSCAAQIEEAQKAIAAAEKRFYKELRGVNFLFDTVLVNRGLNDNLIQRGLAEFKCSVDPPVQSRSPPPWKQSIRTHYCAPEFCRNCGIQIIDEEFHLRYHEHHCAQLAQRTGYIDAYNIQTGERVKPLYPKQPSYPEQPSNPEQPANFKQPANPEQRLYSGPPPGPNEIPEPSPGVAAGARSGPTEANHIGNVAPDHQSSSKGHPSTVIVDHSEREPEQPTIIQDAMKDSARLKEGLKQDMNDKIQKLLMAQRAHDSLRAIRNKNELRRLIERMQPQILSSLDYEAEALRFDFEVHHFNVERLNVAEQEFEDMVQRCKKAGMYDIIPKMEVEDGRRSVDNGYGYEQMDEFRNWAIASVNRSTIEKWLDGIDPEVVLAPCDPDHHYNIPSQGGENHPRFDPEQIKTADKPHIASCGGVEEQVSPGSTQLPTPPSEKKAIPSGESELQETEKDQLFSTPFVEKNLLEDKSHDVDPSVFNLRNNSSASMQGNTARKRTRDPTKEGEPASVQPTFKRPRLEDPPTPADSKQRNAETALSSSAQEFSGQKADQVASKEAKDSENPFGDDRPRPEEESQPAIPTEKNGSSNTGRSFVIGKRRRDTAGDIDVPLDSSHKRPRHGEISEVASDEMLSNEGLDFPNGSFSSIGIHESFSVRAYAEWGDFTYRKRIDAWALEMQKERVESLELRKKLLKPGDSDGTPISCVP</sequence>
<feature type="compositionally biased region" description="Polar residues" evidence="1">
    <location>
        <begin position="607"/>
        <end position="619"/>
    </location>
</feature>
<feature type="compositionally biased region" description="Pro residues" evidence="1">
    <location>
        <begin position="238"/>
        <end position="250"/>
    </location>
</feature>
<gene>
    <name evidence="2" type="ORF">SLS60_002221</name>
</gene>
<keyword evidence="3" id="KW-1185">Reference proteome</keyword>
<evidence type="ECO:0000313" key="2">
    <source>
        <dbReference type="EMBL" id="KAL1610552.1"/>
    </source>
</evidence>
<feature type="compositionally biased region" description="Polar residues" evidence="1">
    <location>
        <begin position="212"/>
        <end position="221"/>
    </location>
</feature>
<organism evidence="2 3">
    <name type="scientific">Paraconiothyrium brasiliense</name>
    <dbReference type="NCBI Taxonomy" id="300254"/>
    <lineage>
        <taxon>Eukaryota</taxon>
        <taxon>Fungi</taxon>
        <taxon>Dikarya</taxon>
        <taxon>Ascomycota</taxon>
        <taxon>Pezizomycotina</taxon>
        <taxon>Dothideomycetes</taxon>
        <taxon>Pleosporomycetidae</taxon>
        <taxon>Pleosporales</taxon>
        <taxon>Massarineae</taxon>
        <taxon>Didymosphaeriaceae</taxon>
        <taxon>Paraconiothyrium</taxon>
    </lineage>
</organism>
<comment type="caution">
    <text evidence="2">The sequence shown here is derived from an EMBL/GenBank/DDBJ whole genome shotgun (WGS) entry which is preliminary data.</text>
</comment>
<protein>
    <submittedName>
        <fullName evidence="2">Uncharacterized protein</fullName>
    </submittedName>
</protein>
<reference evidence="2 3" key="1">
    <citation type="submission" date="2024-02" db="EMBL/GenBank/DDBJ databases">
        <title>De novo assembly and annotation of 12 fungi associated with fruit tree decline syndrome in Ontario, Canada.</title>
        <authorList>
            <person name="Sulman M."/>
            <person name="Ellouze W."/>
            <person name="Ilyukhin E."/>
        </authorList>
    </citation>
    <scope>NUCLEOTIDE SEQUENCE [LARGE SCALE GENOMIC DNA]</scope>
    <source>
        <strain evidence="2 3">M42-189</strain>
    </source>
</reference>
<evidence type="ECO:0000313" key="3">
    <source>
        <dbReference type="Proteomes" id="UP001521785"/>
    </source>
</evidence>